<reference evidence="2 3" key="1">
    <citation type="submission" date="2023-03" db="EMBL/GenBank/DDBJ databases">
        <title>WGS of Gossypium arboreum.</title>
        <authorList>
            <person name="Yu D."/>
        </authorList>
    </citation>
    <scope>NUCLEOTIDE SEQUENCE [LARGE SCALE GENOMIC DNA]</scope>
    <source>
        <tissue evidence="2">Leaf</tissue>
    </source>
</reference>
<keyword evidence="3" id="KW-1185">Reference proteome</keyword>
<evidence type="ECO:0000313" key="3">
    <source>
        <dbReference type="Proteomes" id="UP001358586"/>
    </source>
</evidence>
<organism evidence="2 3">
    <name type="scientific">Gossypium arboreum</name>
    <name type="common">Tree cotton</name>
    <name type="synonym">Gossypium nanking</name>
    <dbReference type="NCBI Taxonomy" id="29729"/>
    <lineage>
        <taxon>Eukaryota</taxon>
        <taxon>Viridiplantae</taxon>
        <taxon>Streptophyta</taxon>
        <taxon>Embryophyta</taxon>
        <taxon>Tracheophyta</taxon>
        <taxon>Spermatophyta</taxon>
        <taxon>Magnoliopsida</taxon>
        <taxon>eudicotyledons</taxon>
        <taxon>Gunneridae</taxon>
        <taxon>Pentapetalae</taxon>
        <taxon>rosids</taxon>
        <taxon>malvids</taxon>
        <taxon>Malvales</taxon>
        <taxon>Malvaceae</taxon>
        <taxon>Malvoideae</taxon>
        <taxon>Gossypium</taxon>
    </lineage>
</organism>
<evidence type="ECO:0000256" key="1">
    <source>
        <dbReference type="SAM" id="MobiDB-lite"/>
    </source>
</evidence>
<accession>A0ABR0P2W3</accession>
<name>A0ABR0P2W3_GOSAR</name>
<feature type="compositionally biased region" description="Basic and acidic residues" evidence="1">
    <location>
        <begin position="72"/>
        <end position="84"/>
    </location>
</feature>
<feature type="region of interest" description="Disordered" evidence="1">
    <location>
        <begin position="49"/>
        <end position="84"/>
    </location>
</feature>
<evidence type="ECO:0000313" key="2">
    <source>
        <dbReference type="EMBL" id="KAK5812959.1"/>
    </source>
</evidence>
<protein>
    <submittedName>
        <fullName evidence="2">Uncharacterized protein</fullName>
    </submittedName>
</protein>
<comment type="caution">
    <text evidence="2">The sequence shown here is derived from an EMBL/GenBank/DDBJ whole genome shotgun (WGS) entry which is preliminary data.</text>
</comment>
<proteinExistence type="predicted"/>
<gene>
    <name evidence="2" type="ORF">PVK06_028405</name>
</gene>
<dbReference type="Proteomes" id="UP001358586">
    <property type="component" value="Chromosome 8"/>
</dbReference>
<sequence length="142" mass="16471">MAQRPQMDISFDLQPSLEYIQWYSSTRNSYLLGEQLTVVPPHMHRLGAYEPVPEIEAEPEPELEPEPEPEPEPERSHTHSGDSSYHLELRVNDYFLGSSGHRYHFGFDIFSPVPTQYSTPLIHRITPLLLRRIYRSTTLLPA</sequence>
<feature type="compositionally biased region" description="Acidic residues" evidence="1">
    <location>
        <begin position="53"/>
        <end position="71"/>
    </location>
</feature>
<dbReference type="EMBL" id="JARKNE010000008">
    <property type="protein sequence ID" value="KAK5812959.1"/>
    <property type="molecule type" value="Genomic_DNA"/>
</dbReference>